<evidence type="ECO:0000259" key="2">
    <source>
        <dbReference type="PROSITE" id="PS50995"/>
    </source>
</evidence>
<feature type="domain" description="HTH marR-type" evidence="2">
    <location>
        <begin position="53"/>
        <end position="189"/>
    </location>
</feature>
<feature type="compositionally biased region" description="Polar residues" evidence="1">
    <location>
        <begin position="1"/>
        <end position="11"/>
    </location>
</feature>
<dbReference type="AlphaFoldDB" id="A0A2W5ASB2"/>
<dbReference type="InterPro" id="IPR036388">
    <property type="entry name" value="WH-like_DNA-bd_sf"/>
</dbReference>
<name>A0A2W5ASB2_9CORY</name>
<reference evidence="3 4" key="1">
    <citation type="submission" date="2017-11" db="EMBL/GenBank/DDBJ databases">
        <title>Infants hospitalized years apart are colonized by the same room-sourced microbial strains.</title>
        <authorList>
            <person name="Brooks B."/>
            <person name="Olm M.R."/>
            <person name="Firek B.A."/>
            <person name="Baker R."/>
            <person name="Thomas B.C."/>
            <person name="Morowitz M.J."/>
            <person name="Banfield J.F."/>
        </authorList>
    </citation>
    <scope>NUCLEOTIDE SEQUENCE [LARGE SCALE GENOMIC DNA]</scope>
    <source>
        <strain evidence="3">S2_012_000_R3_87</strain>
    </source>
</reference>
<dbReference type="PANTHER" id="PTHR33164">
    <property type="entry name" value="TRANSCRIPTIONAL REGULATOR, MARR FAMILY"/>
    <property type="match status" value="1"/>
</dbReference>
<organism evidence="3 4">
    <name type="scientific">Corynebacterium urealyticum</name>
    <dbReference type="NCBI Taxonomy" id="43771"/>
    <lineage>
        <taxon>Bacteria</taxon>
        <taxon>Bacillati</taxon>
        <taxon>Actinomycetota</taxon>
        <taxon>Actinomycetes</taxon>
        <taxon>Mycobacteriales</taxon>
        <taxon>Corynebacteriaceae</taxon>
        <taxon>Corynebacterium</taxon>
    </lineage>
</organism>
<dbReference type="GO" id="GO:0003700">
    <property type="term" value="F:DNA-binding transcription factor activity"/>
    <property type="evidence" value="ECO:0007669"/>
    <property type="project" value="InterPro"/>
</dbReference>
<dbReference type="GO" id="GO:0006950">
    <property type="term" value="P:response to stress"/>
    <property type="evidence" value="ECO:0007669"/>
    <property type="project" value="TreeGrafter"/>
</dbReference>
<dbReference type="SMART" id="SM00347">
    <property type="entry name" value="HTH_MARR"/>
    <property type="match status" value="1"/>
</dbReference>
<protein>
    <submittedName>
        <fullName evidence="3">MarR family transcriptional regulator</fullName>
    </submittedName>
</protein>
<dbReference type="PROSITE" id="PS50995">
    <property type="entry name" value="HTH_MARR_2"/>
    <property type="match status" value="1"/>
</dbReference>
<dbReference type="EMBL" id="QFNY01000404">
    <property type="protein sequence ID" value="PZO97490.1"/>
    <property type="molecule type" value="Genomic_DNA"/>
</dbReference>
<dbReference type="SUPFAM" id="SSF46785">
    <property type="entry name" value="Winged helix' DNA-binding domain"/>
    <property type="match status" value="1"/>
</dbReference>
<dbReference type="Gene3D" id="1.10.10.10">
    <property type="entry name" value="Winged helix-like DNA-binding domain superfamily/Winged helix DNA-binding domain"/>
    <property type="match status" value="1"/>
</dbReference>
<comment type="caution">
    <text evidence="3">The sequence shown here is derived from an EMBL/GenBank/DDBJ whole genome shotgun (WGS) entry which is preliminary data.</text>
</comment>
<evidence type="ECO:0000313" key="4">
    <source>
        <dbReference type="Proteomes" id="UP000249451"/>
    </source>
</evidence>
<feature type="compositionally biased region" description="Polar residues" evidence="1">
    <location>
        <begin position="32"/>
        <end position="43"/>
    </location>
</feature>
<evidence type="ECO:0000313" key="3">
    <source>
        <dbReference type="EMBL" id="PZO97490.1"/>
    </source>
</evidence>
<dbReference type="Proteomes" id="UP000249451">
    <property type="component" value="Unassembled WGS sequence"/>
</dbReference>
<proteinExistence type="predicted"/>
<feature type="region of interest" description="Disordered" evidence="1">
    <location>
        <begin position="1"/>
        <end position="43"/>
    </location>
</feature>
<accession>A0A2W5ASB2</accession>
<sequence length="213" mass="23675">MTRNNSQLTPQGGTGTPAPLGAKHNPKDGTAQPETQQAHQNPAQDVRWLTDEEQQVWRQWLDLGARITNALSRELQLDSTISLADYEVLVNLSEAPDHRQRVVALAEAIKWERSRLSHQITRMAKRGLVRREACDKDGRGAFVILEEQGLEAITAAAPGHVEAVRHMMFDGLSAEQLAAFRDVLAHIEPQVTVQEERIATALDAKRRRGKAQG</sequence>
<gene>
    <name evidence="3" type="ORF">DI609_13030</name>
</gene>
<dbReference type="InterPro" id="IPR039422">
    <property type="entry name" value="MarR/SlyA-like"/>
</dbReference>
<dbReference type="PANTHER" id="PTHR33164:SF99">
    <property type="entry name" value="MARR FAMILY REGULATORY PROTEIN"/>
    <property type="match status" value="1"/>
</dbReference>
<dbReference type="Pfam" id="PF01047">
    <property type="entry name" value="MarR"/>
    <property type="match status" value="1"/>
</dbReference>
<dbReference type="InterPro" id="IPR036390">
    <property type="entry name" value="WH_DNA-bd_sf"/>
</dbReference>
<dbReference type="InterPro" id="IPR000835">
    <property type="entry name" value="HTH_MarR-typ"/>
</dbReference>
<evidence type="ECO:0000256" key="1">
    <source>
        <dbReference type="SAM" id="MobiDB-lite"/>
    </source>
</evidence>